<evidence type="ECO:0000313" key="2">
    <source>
        <dbReference type="Proteomes" id="UP000594008"/>
    </source>
</evidence>
<accession>A0A7M2TH60</accession>
<proteinExistence type="predicted"/>
<gene>
    <name evidence="1" type="ORF">IPT68_16245</name>
</gene>
<sequence>MKFDAAPWGTGGLQSDWRKRWSMVLAPVHARLQHWSVLIEIERRPGTAEAYHRAEYRAQLAASPEPSCAGVSLAVSRQRRSS</sequence>
<dbReference type="AlphaFoldDB" id="A0A7M2TH60"/>
<keyword evidence="2" id="KW-1185">Reference proteome</keyword>
<reference evidence="1 2" key="1">
    <citation type="submission" date="2020-10" db="EMBL/GenBank/DDBJ databases">
        <title>Streptomyces chromofuscus complate genome analysis.</title>
        <authorList>
            <person name="Anwar N."/>
        </authorList>
    </citation>
    <scope>NUCLEOTIDE SEQUENCE [LARGE SCALE GENOMIC DNA]</scope>
    <source>
        <strain evidence="1 2">DSM 40273</strain>
    </source>
</reference>
<protein>
    <submittedName>
        <fullName evidence="1">Uncharacterized protein</fullName>
    </submittedName>
</protein>
<dbReference type="KEGG" id="schf:IPT68_16245"/>
<organism evidence="1 2">
    <name type="scientific">Streptomyces chromofuscus</name>
    <dbReference type="NCBI Taxonomy" id="42881"/>
    <lineage>
        <taxon>Bacteria</taxon>
        <taxon>Bacillati</taxon>
        <taxon>Actinomycetota</taxon>
        <taxon>Actinomycetes</taxon>
        <taxon>Kitasatosporales</taxon>
        <taxon>Streptomycetaceae</taxon>
        <taxon>Streptomyces</taxon>
    </lineage>
</organism>
<evidence type="ECO:0000313" key="1">
    <source>
        <dbReference type="EMBL" id="QOV47283.1"/>
    </source>
</evidence>
<dbReference type="EMBL" id="CP063374">
    <property type="protein sequence ID" value="QOV47283.1"/>
    <property type="molecule type" value="Genomic_DNA"/>
</dbReference>
<name>A0A7M2TH60_STRCW</name>
<dbReference type="Proteomes" id="UP000594008">
    <property type="component" value="Chromosome"/>
</dbReference>